<dbReference type="PANTHER" id="PTHR10291">
    <property type="entry name" value="DEHYDRODOLICHYL DIPHOSPHATE SYNTHASE FAMILY MEMBER"/>
    <property type="match status" value="1"/>
</dbReference>
<dbReference type="PANTHER" id="PTHR10291:SF0">
    <property type="entry name" value="DEHYDRODOLICHYL DIPHOSPHATE SYNTHASE 2"/>
    <property type="match status" value="1"/>
</dbReference>
<feature type="binding site" evidence="2">
    <location>
        <begin position="205"/>
        <end position="207"/>
    </location>
    <ligand>
        <name>substrate</name>
    </ligand>
</feature>
<dbReference type="GO" id="GO:0000287">
    <property type="term" value="F:magnesium ion binding"/>
    <property type="evidence" value="ECO:0007669"/>
    <property type="project" value="UniProtKB-UniRule"/>
</dbReference>
<dbReference type="AlphaFoldDB" id="A0A9Q3SZ96"/>
<comment type="cofactor">
    <cofactor evidence="2">
        <name>Mg(2+)</name>
        <dbReference type="ChEBI" id="CHEBI:18420"/>
    </cofactor>
    <text evidence="2">Binds 2 magnesium ions per subunit.</text>
</comment>
<dbReference type="NCBIfam" id="TIGR00055">
    <property type="entry name" value="uppS"/>
    <property type="match status" value="1"/>
</dbReference>
<dbReference type="FunFam" id="3.40.1180.10:FF:000001">
    <property type="entry name" value="(2E,6E)-farnesyl-diphosphate-specific ditrans,polycis-undecaprenyl-diphosphate synthase"/>
    <property type="match status" value="1"/>
</dbReference>
<dbReference type="Pfam" id="PF01255">
    <property type="entry name" value="Prenyltransf"/>
    <property type="match status" value="1"/>
</dbReference>
<feature type="binding site" evidence="2">
    <location>
        <begin position="29"/>
        <end position="32"/>
    </location>
    <ligand>
        <name>substrate</name>
    </ligand>
</feature>
<dbReference type="GO" id="GO:0008834">
    <property type="term" value="F:ditrans,polycis-undecaprenyl-diphosphate synthase [(2E,6E)-farnesyl-diphosphate specific] activity"/>
    <property type="evidence" value="ECO:0007669"/>
    <property type="project" value="TreeGrafter"/>
</dbReference>
<sequence>MALFKTKTNFSTVQAKLKIPDHVAIIMDGNGRWAKQRLMPRIAGHKTAMNTVKKIATAASDLGIKVLTLYAFSTENWSRPKDEVNFLMQLPIDFFNDFVPDLVKNNIRVQIMGDINGLPKGTQIAVKNAINQTAKGTGMILNFALNYGGQVEIVEAAKTLAQQVASGEIVPNDINATLFSRALQTGDLGDLAAPDLMIRTSGELRLSNFMPYQAAYTELYFTDVLWPDYTADNLVEAITSFTSRDRRFGGLNDKYESET</sequence>
<dbReference type="InterPro" id="IPR018520">
    <property type="entry name" value="UPP_synth-like_CS"/>
</dbReference>
<dbReference type="PROSITE" id="PS01066">
    <property type="entry name" value="UPP_SYNTHASE"/>
    <property type="match status" value="1"/>
</dbReference>
<reference evidence="3" key="1">
    <citation type="submission" date="2021-05" db="EMBL/GenBank/DDBJ databases">
        <title>Pangenome of Leuconostoc gelidum warrants species status for Leuconostoc gelidum subsp. gasicomitatum.</title>
        <authorList>
            <person name="Johansson P."/>
            <person name="Sade E."/>
            <person name="Hultman J."/>
            <person name="Auvinen P."/>
            <person name="Bjorkroth J."/>
        </authorList>
    </citation>
    <scope>NUCLEOTIDE SEQUENCE</scope>
    <source>
        <strain evidence="3">A.21.4</strain>
    </source>
</reference>
<comment type="subunit">
    <text evidence="2">Homodimer.</text>
</comment>
<feature type="binding site" evidence="2">
    <location>
        <position position="79"/>
    </location>
    <ligand>
        <name>substrate</name>
    </ligand>
</feature>
<dbReference type="CDD" id="cd00475">
    <property type="entry name" value="Cis_IPPS"/>
    <property type="match status" value="1"/>
</dbReference>
<proteinExistence type="inferred from homology"/>
<accession>A0A9Q3SZ96</accession>
<feature type="binding site" evidence="2">
    <location>
        <position position="77"/>
    </location>
    <ligand>
        <name>substrate</name>
    </ligand>
</feature>
<feature type="active site" description="Proton acceptor" evidence="2">
    <location>
        <position position="76"/>
    </location>
</feature>
<dbReference type="InterPro" id="IPR036424">
    <property type="entry name" value="UPP_synth-like_sf"/>
</dbReference>
<dbReference type="EMBL" id="JAHBFI010000019">
    <property type="protein sequence ID" value="MBZ5963102.1"/>
    <property type="molecule type" value="Genomic_DNA"/>
</dbReference>
<evidence type="ECO:0000256" key="2">
    <source>
        <dbReference type="HAMAP-Rule" id="MF_01139"/>
    </source>
</evidence>
<organism evidence="3 4">
    <name type="scientific">Leuconostoc gasicomitatum</name>
    <dbReference type="NCBI Taxonomy" id="115778"/>
    <lineage>
        <taxon>Bacteria</taxon>
        <taxon>Bacillati</taxon>
        <taxon>Bacillota</taxon>
        <taxon>Bacilli</taxon>
        <taxon>Lactobacillales</taxon>
        <taxon>Lactobacillaceae</taxon>
        <taxon>Leuconostoc</taxon>
        <taxon>Leuconostoc gelidum group</taxon>
    </lineage>
</organism>
<gene>
    <name evidence="3" type="ORF">KIJ12_08105</name>
</gene>
<dbReference type="GO" id="GO:0005829">
    <property type="term" value="C:cytosol"/>
    <property type="evidence" value="ECO:0007669"/>
    <property type="project" value="TreeGrafter"/>
</dbReference>
<name>A0A9Q3SZ96_9LACO</name>
<protein>
    <recommendedName>
        <fullName evidence="2">Isoprenyl transferase</fullName>
        <ecNumber evidence="2">2.5.1.-</ecNumber>
    </recommendedName>
</protein>
<keyword evidence="1 2" id="KW-0808">Transferase</keyword>
<dbReference type="EC" id="2.5.1.-" evidence="2"/>
<feature type="binding site" evidence="2">
    <location>
        <position position="41"/>
    </location>
    <ligand>
        <name>substrate</name>
    </ligand>
</feature>
<evidence type="ECO:0000313" key="4">
    <source>
        <dbReference type="Proteomes" id="UP000752647"/>
    </source>
</evidence>
<dbReference type="InterPro" id="IPR001441">
    <property type="entry name" value="UPP_synth-like"/>
</dbReference>
<feature type="binding site" evidence="2">
    <location>
        <position position="28"/>
    </location>
    <ligand>
        <name>Mg(2+)</name>
        <dbReference type="ChEBI" id="CHEBI:18420"/>
    </ligand>
</feature>
<feature type="active site" evidence="2">
    <location>
        <position position="28"/>
    </location>
</feature>
<keyword evidence="2" id="KW-0479">Metal-binding</keyword>
<dbReference type="Gene3D" id="3.40.1180.10">
    <property type="entry name" value="Decaprenyl diphosphate synthase-like"/>
    <property type="match status" value="1"/>
</dbReference>
<dbReference type="Proteomes" id="UP000752647">
    <property type="component" value="Unassembled WGS sequence"/>
</dbReference>
<evidence type="ECO:0000256" key="1">
    <source>
        <dbReference type="ARBA" id="ARBA00022679"/>
    </source>
</evidence>
<comment type="caution">
    <text evidence="3">The sequence shown here is derived from an EMBL/GenBank/DDBJ whole genome shotgun (WGS) entry which is preliminary data.</text>
</comment>
<feature type="binding site" evidence="2">
    <location>
        <position position="218"/>
    </location>
    <ligand>
        <name>Mg(2+)</name>
        <dbReference type="ChEBI" id="CHEBI:18420"/>
    </ligand>
</feature>
<dbReference type="GO" id="GO:0016094">
    <property type="term" value="P:polyprenol biosynthetic process"/>
    <property type="evidence" value="ECO:0007669"/>
    <property type="project" value="TreeGrafter"/>
</dbReference>
<feature type="binding site" evidence="2">
    <location>
        <position position="199"/>
    </location>
    <ligand>
        <name>substrate</name>
    </ligand>
</feature>
<dbReference type="GO" id="GO:0030145">
    <property type="term" value="F:manganese ion binding"/>
    <property type="evidence" value="ECO:0007669"/>
    <property type="project" value="TreeGrafter"/>
</dbReference>
<dbReference type="HAMAP" id="MF_01139">
    <property type="entry name" value="ISPT"/>
    <property type="match status" value="1"/>
</dbReference>
<comment type="function">
    <text evidence="2">Catalyzes the condensation of isopentenyl diphosphate (IPP) with allylic pyrophosphates generating different type of terpenoids.</text>
</comment>
<feature type="binding site" evidence="2">
    <location>
        <position position="33"/>
    </location>
    <ligand>
        <name>substrate</name>
    </ligand>
</feature>
<keyword evidence="2" id="KW-0460">Magnesium</keyword>
<feature type="binding site" evidence="2">
    <location>
        <position position="45"/>
    </location>
    <ligand>
        <name>substrate</name>
    </ligand>
</feature>
<dbReference type="NCBIfam" id="NF011405">
    <property type="entry name" value="PRK14830.1"/>
    <property type="match status" value="1"/>
</dbReference>
<dbReference type="SUPFAM" id="SSF64005">
    <property type="entry name" value="Undecaprenyl diphosphate synthase"/>
    <property type="match status" value="1"/>
</dbReference>
<feature type="binding site" evidence="2">
    <location>
        <begin position="73"/>
        <end position="75"/>
    </location>
    <ligand>
        <name>substrate</name>
    </ligand>
</feature>
<dbReference type="RefSeq" id="WP_224144354.1">
    <property type="nucleotide sequence ID" value="NZ_JAHBFI010000019.1"/>
</dbReference>
<evidence type="ECO:0000313" key="3">
    <source>
        <dbReference type="EMBL" id="MBZ5963102.1"/>
    </source>
</evidence>
<comment type="similarity">
    <text evidence="2">Belongs to the UPP synthase family.</text>
</comment>